<gene>
    <name evidence="2" type="ORF">M0L20_25535</name>
</gene>
<keyword evidence="3" id="KW-1185">Reference proteome</keyword>
<evidence type="ECO:0000313" key="2">
    <source>
        <dbReference type="EMBL" id="MCK8495258.1"/>
    </source>
</evidence>
<sequence length="431" mass="48205">MTGFQNRYHSPSVVLAIVHQNQIIFGEAMGYLDLAQQIPASLDAQYSLQSLTKLFTATMFMQLIQQHKLRLDEPVKKYVPEFKVDGQVSTQEATTLFQLATHTSGLPRNSPADLGFTKQIDQWVLAGSLEKVIEAAPKKAFLQSLASVNKEYPDYQLLNYGNRHYSNLGYSLLGIALERAAKTDYADYVIKRICQPLQMANSAFFPESPNRRGVAKGYFYDEATHDYRLVPPLKPNSSVPAGGLYASARDLAKFISFQFQTNSRTADQVLSPKNKAMMQAFNIGWKPAYPYLIHEGAMLGYRCELVVNPGSQVGWVILTNTTDFDFSRINAYISGLVEPIFSPKPVRDLTQFTGSYRLVGGTDSLQIWLKEGKLYSNYLAGVLPESALEARGTYHFSGPGKGGYSISYEFMPNSISHGMVLNMGQLMWEKR</sequence>
<dbReference type="EMBL" id="JALPRF010000007">
    <property type="protein sequence ID" value="MCK8495258.1"/>
    <property type="molecule type" value="Genomic_DNA"/>
</dbReference>
<proteinExistence type="predicted"/>
<dbReference type="PANTHER" id="PTHR46825">
    <property type="entry name" value="D-ALANYL-D-ALANINE-CARBOXYPEPTIDASE/ENDOPEPTIDASE AMPH"/>
    <property type="match status" value="1"/>
</dbReference>
<evidence type="ECO:0000313" key="3">
    <source>
        <dbReference type="Proteomes" id="UP001202180"/>
    </source>
</evidence>
<dbReference type="InterPro" id="IPR001466">
    <property type="entry name" value="Beta-lactam-related"/>
</dbReference>
<dbReference type="InterPro" id="IPR050491">
    <property type="entry name" value="AmpC-like"/>
</dbReference>
<feature type="domain" description="Beta-lactamase-related" evidence="1">
    <location>
        <begin position="4"/>
        <end position="327"/>
    </location>
</feature>
<protein>
    <submittedName>
        <fullName evidence="2">Beta-lactamase family protein</fullName>
    </submittedName>
</protein>
<name>A0ABT0HSU6_9BACT</name>
<comment type="caution">
    <text evidence="2">The sequence shown here is derived from an EMBL/GenBank/DDBJ whole genome shotgun (WGS) entry which is preliminary data.</text>
</comment>
<dbReference type="Proteomes" id="UP001202180">
    <property type="component" value="Unassembled WGS sequence"/>
</dbReference>
<evidence type="ECO:0000259" key="1">
    <source>
        <dbReference type="Pfam" id="PF00144"/>
    </source>
</evidence>
<dbReference type="Gene3D" id="3.40.710.10">
    <property type="entry name" value="DD-peptidase/beta-lactamase superfamily"/>
    <property type="match status" value="1"/>
</dbReference>
<dbReference type="Pfam" id="PF00144">
    <property type="entry name" value="Beta-lactamase"/>
    <property type="match status" value="1"/>
</dbReference>
<dbReference type="PANTHER" id="PTHR46825:SF9">
    <property type="entry name" value="BETA-LACTAMASE-RELATED DOMAIN-CONTAINING PROTEIN"/>
    <property type="match status" value="1"/>
</dbReference>
<organism evidence="2 3">
    <name type="scientific">Spirosoma liriopis</name>
    <dbReference type="NCBI Taxonomy" id="2937440"/>
    <lineage>
        <taxon>Bacteria</taxon>
        <taxon>Pseudomonadati</taxon>
        <taxon>Bacteroidota</taxon>
        <taxon>Cytophagia</taxon>
        <taxon>Cytophagales</taxon>
        <taxon>Cytophagaceae</taxon>
        <taxon>Spirosoma</taxon>
    </lineage>
</organism>
<accession>A0ABT0HSU6</accession>
<dbReference type="SUPFAM" id="SSF56601">
    <property type="entry name" value="beta-lactamase/transpeptidase-like"/>
    <property type="match status" value="1"/>
</dbReference>
<reference evidence="2 3" key="1">
    <citation type="submission" date="2022-04" db="EMBL/GenBank/DDBJ databases">
        <title>Spirosoma sp. strain RP8 genome sequencing and assembly.</title>
        <authorList>
            <person name="Jung Y."/>
        </authorList>
    </citation>
    <scope>NUCLEOTIDE SEQUENCE [LARGE SCALE GENOMIC DNA]</scope>
    <source>
        <strain evidence="2 3">RP8</strain>
    </source>
</reference>
<dbReference type="InterPro" id="IPR012338">
    <property type="entry name" value="Beta-lactam/transpept-like"/>
</dbReference>